<reference evidence="2 3" key="1">
    <citation type="submission" date="2018-08" db="EMBL/GenBank/DDBJ databases">
        <title>Genomic Encyclopedia of Archaeal and Bacterial Type Strains, Phase II (KMG-II): from individual species to whole genera.</title>
        <authorList>
            <person name="Goeker M."/>
        </authorList>
    </citation>
    <scope>NUCLEOTIDE SEQUENCE [LARGE SCALE GENOMIC DNA]</scope>
    <source>
        <strain evidence="2 3">DSM 15986</strain>
    </source>
</reference>
<dbReference type="Proteomes" id="UP000256405">
    <property type="component" value="Unassembled WGS sequence"/>
</dbReference>
<dbReference type="PANTHER" id="PTHR43566:SF2">
    <property type="entry name" value="DUF4143 DOMAIN-CONTAINING PROTEIN"/>
    <property type="match status" value="1"/>
</dbReference>
<protein>
    <submittedName>
        <fullName evidence="2">AAA domain-containing protein</fullName>
    </submittedName>
</protein>
<dbReference type="Pfam" id="PF13173">
    <property type="entry name" value="AAA_14"/>
    <property type="match status" value="1"/>
</dbReference>
<dbReference type="InterPro" id="IPR041682">
    <property type="entry name" value="AAA_14"/>
</dbReference>
<dbReference type="AlphaFoldDB" id="A0A3E0DR05"/>
<dbReference type="EMBL" id="QUNF01000014">
    <property type="protein sequence ID" value="REG84772.1"/>
    <property type="molecule type" value="Genomic_DNA"/>
</dbReference>
<evidence type="ECO:0000259" key="1">
    <source>
        <dbReference type="Pfam" id="PF13173"/>
    </source>
</evidence>
<accession>A0A3E0DR05</accession>
<dbReference type="RefSeq" id="WP_205635836.1">
    <property type="nucleotide sequence ID" value="NZ_MSSW01000027.1"/>
</dbReference>
<keyword evidence="3" id="KW-1185">Reference proteome</keyword>
<evidence type="ECO:0000313" key="3">
    <source>
        <dbReference type="Proteomes" id="UP000256405"/>
    </source>
</evidence>
<dbReference type="InterPro" id="IPR027417">
    <property type="entry name" value="P-loop_NTPase"/>
</dbReference>
<sequence length="110" mass="12548">MNVINRQIFNAIRECQSKYPIQAITGPRQSGKTTLLRTLFPDYRYVSLENPDNRDFALKDPNGFLAEYHDQVIFDEVQQAPAIFSCLQTLVDSRPDRMGGFILSGSQTFT</sequence>
<dbReference type="SUPFAM" id="SSF52540">
    <property type="entry name" value="P-loop containing nucleoside triphosphate hydrolases"/>
    <property type="match status" value="1"/>
</dbReference>
<dbReference type="PANTHER" id="PTHR43566">
    <property type="entry name" value="CONSERVED PROTEIN"/>
    <property type="match status" value="1"/>
</dbReference>
<organism evidence="2 3">
    <name type="scientific">Algoriphagus antarcticus</name>
    <dbReference type="NCBI Taxonomy" id="238540"/>
    <lineage>
        <taxon>Bacteria</taxon>
        <taxon>Pseudomonadati</taxon>
        <taxon>Bacteroidota</taxon>
        <taxon>Cytophagia</taxon>
        <taxon>Cytophagales</taxon>
        <taxon>Cyclobacteriaceae</taxon>
        <taxon>Algoriphagus</taxon>
    </lineage>
</organism>
<name>A0A3E0DR05_9BACT</name>
<evidence type="ECO:0000313" key="2">
    <source>
        <dbReference type="EMBL" id="REG84772.1"/>
    </source>
</evidence>
<gene>
    <name evidence="2" type="ORF">C8N25_114121</name>
</gene>
<proteinExistence type="predicted"/>
<feature type="domain" description="AAA" evidence="1">
    <location>
        <begin position="20"/>
        <end position="108"/>
    </location>
</feature>
<dbReference type="Gene3D" id="3.40.50.300">
    <property type="entry name" value="P-loop containing nucleotide triphosphate hydrolases"/>
    <property type="match status" value="1"/>
</dbReference>
<comment type="caution">
    <text evidence="2">The sequence shown here is derived from an EMBL/GenBank/DDBJ whole genome shotgun (WGS) entry which is preliminary data.</text>
</comment>